<proteinExistence type="predicted"/>
<dbReference type="EMBL" id="DTHB01000049">
    <property type="protein sequence ID" value="HGB15137.1"/>
    <property type="molecule type" value="Genomic_DNA"/>
</dbReference>
<dbReference type="AlphaFoldDB" id="A0A7C3WTR5"/>
<name>A0A7C3WTR5_9BACT</name>
<comment type="caution">
    <text evidence="1">The sequence shown here is derived from an EMBL/GenBank/DDBJ whole genome shotgun (WGS) entry which is preliminary data.</text>
</comment>
<sequence>MAFRQRKKGAPIVFDGKDDPILLPWVRHEESLPEPLKESPLPEPLKEPINRFLKDQLAEDLNGQKNSPLPWPSGELRPMSKASPLPWPSGELRLMIKASPEDWRTLYTLSLATPELLGLLIFKYIAEPVYERFLVREDHPLPRGVHAEPQDAENPYSLGARKIFMWNARCYVAAAYTVIMDWLNQPEGDWPEYLRDLEREAKSSNPRSGKSKVIEMVMLSFYKKFNKQRRFLGFKKYNERKDFRKVYLLPEFCERAENIFNDRKSLGEMLTIDELYSLMI</sequence>
<reference evidence="1" key="1">
    <citation type="journal article" date="2020" name="mSystems">
        <title>Genome- and Community-Level Interaction Insights into Carbon Utilization and Element Cycling Functions of Hydrothermarchaeota in Hydrothermal Sediment.</title>
        <authorList>
            <person name="Zhou Z."/>
            <person name="Liu Y."/>
            <person name="Xu W."/>
            <person name="Pan J."/>
            <person name="Luo Z.H."/>
            <person name="Li M."/>
        </authorList>
    </citation>
    <scope>NUCLEOTIDE SEQUENCE [LARGE SCALE GENOMIC DNA]</scope>
    <source>
        <strain evidence="1">SpSt-776</strain>
    </source>
</reference>
<organism evidence="1">
    <name type="scientific">Desulfobacca acetoxidans</name>
    <dbReference type="NCBI Taxonomy" id="60893"/>
    <lineage>
        <taxon>Bacteria</taxon>
        <taxon>Pseudomonadati</taxon>
        <taxon>Thermodesulfobacteriota</taxon>
        <taxon>Desulfobaccia</taxon>
        <taxon>Desulfobaccales</taxon>
        <taxon>Desulfobaccaceae</taxon>
        <taxon>Desulfobacca</taxon>
    </lineage>
</organism>
<evidence type="ECO:0000313" key="1">
    <source>
        <dbReference type="EMBL" id="HGB15137.1"/>
    </source>
</evidence>
<accession>A0A7C3WTR5</accession>
<protein>
    <submittedName>
        <fullName evidence="1">Uncharacterized protein</fullName>
    </submittedName>
</protein>
<gene>
    <name evidence="1" type="ORF">ENV62_07895</name>
</gene>